<reference evidence="2" key="1">
    <citation type="journal article" date="2019" name="Int. J. Syst. Evol. Microbiol.">
        <title>The Global Catalogue of Microorganisms (GCM) 10K type strain sequencing project: providing services to taxonomists for standard genome sequencing and annotation.</title>
        <authorList>
            <consortium name="The Broad Institute Genomics Platform"/>
            <consortium name="The Broad Institute Genome Sequencing Center for Infectious Disease"/>
            <person name="Wu L."/>
            <person name="Ma J."/>
        </authorList>
    </citation>
    <scope>NUCLEOTIDE SEQUENCE [LARGE SCALE GENOMIC DNA]</scope>
    <source>
        <strain evidence="2">KCTC 12847</strain>
    </source>
</reference>
<keyword evidence="2" id="KW-1185">Reference proteome</keyword>
<evidence type="ECO:0000313" key="2">
    <source>
        <dbReference type="Proteomes" id="UP001595640"/>
    </source>
</evidence>
<organism evidence="1 2">
    <name type="scientific">Modicisalibacter luteus</name>
    <dbReference type="NCBI Taxonomy" id="453962"/>
    <lineage>
        <taxon>Bacteria</taxon>
        <taxon>Pseudomonadati</taxon>
        <taxon>Pseudomonadota</taxon>
        <taxon>Gammaproteobacteria</taxon>
        <taxon>Oceanospirillales</taxon>
        <taxon>Halomonadaceae</taxon>
        <taxon>Modicisalibacter</taxon>
    </lineage>
</organism>
<protein>
    <submittedName>
        <fullName evidence="1">Recombination-associated protein RdgC</fullName>
    </submittedName>
</protein>
<gene>
    <name evidence="1" type="ORF">ACFOEI_14225</name>
</gene>
<dbReference type="EMBL" id="JBHRUH010000031">
    <property type="protein sequence ID" value="MFC3293209.1"/>
    <property type="molecule type" value="Genomic_DNA"/>
</dbReference>
<name>A0ABV7M342_9GAMM</name>
<proteinExistence type="predicted"/>
<evidence type="ECO:0000313" key="1">
    <source>
        <dbReference type="EMBL" id="MFC3293209.1"/>
    </source>
</evidence>
<dbReference type="RefSeq" id="WP_019018514.1">
    <property type="nucleotide sequence ID" value="NZ_BMXD01000001.1"/>
</dbReference>
<dbReference type="Proteomes" id="UP001595640">
    <property type="component" value="Unassembled WGS sequence"/>
</dbReference>
<comment type="caution">
    <text evidence="1">The sequence shown here is derived from an EMBL/GenBank/DDBJ whole genome shotgun (WGS) entry which is preliminary data.</text>
</comment>
<accession>A0ABV7M342</accession>
<sequence length="50" mass="5453">MSLDLRDDLALKSLRFADALLDEASQADDGEDPVLRLEMDFTLMAIALGA</sequence>